<dbReference type="EMBL" id="BBPA01000025">
    <property type="protein sequence ID" value="GAL92800.1"/>
    <property type="molecule type" value="Genomic_DNA"/>
</dbReference>
<dbReference type="InterPro" id="IPR051698">
    <property type="entry name" value="Transposase_11-like"/>
</dbReference>
<evidence type="ECO:0000313" key="1">
    <source>
        <dbReference type="EMBL" id="GAL92800.1"/>
    </source>
</evidence>
<gene>
    <name evidence="1" type="ORF">N44_01358</name>
</gene>
<dbReference type="AlphaFoldDB" id="A0A0A1VST5"/>
<accession>A0A0A1VST5</accession>
<dbReference type="Proteomes" id="UP000030321">
    <property type="component" value="Unassembled WGS sequence"/>
</dbReference>
<proteinExistence type="predicted"/>
<protein>
    <submittedName>
        <fullName evidence="1">Mobile element protein</fullName>
    </submittedName>
</protein>
<dbReference type="InterPro" id="IPR047647">
    <property type="entry name" value="ISAs1_transpos"/>
</dbReference>
<dbReference type="NCBIfam" id="NF033564">
    <property type="entry name" value="transpos_ISAs1"/>
    <property type="match status" value="1"/>
</dbReference>
<name>A0A0A1VST5_MICAE</name>
<evidence type="ECO:0000313" key="2">
    <source>
        <dbReference type="Proteomes" id="UP000030321"/>
    </source>
</evidence>
<reference evidence="2" key="1">
    <citation type="journal article" date="2015" name="Genome">
        <title>Whole Genome Sequence of the Non-Microcystin-Producing Microcystis aeruginosa Strain NIES-44.</title>
        <authorList>
            <person name="Okano K."/>
            <person name="Miyata N."/>
            <person name="Ozaki Y."/>
        </authorList>
    </citation>
    <scope>NUCLEOTIDE SEQUENCE [LARGE SCALE GENOMIC DNA]</scope>
    <source>
        <strain evidence="2">NIES-44</strain>
    </source>
</reference>
<comment type="caution">
    <text evidence="1">The sequence shown here is derived from an EMBL/GenBank/DDBJ whole genome shotgun (WGS) entry which is preliminary data.</text>
</comment>
<dbReference type="PANTHER" id="PTHR30298:SF0">
    <property type="entry name" value="PROTEIN YBFL-RELATED"/>
    <property type="match status" value="1"/>
</dbReference>
<sequence length="129" mass="15214">MRLSLFSRTAEIDPKWQSANCVVRVTRQGRREEHDFERTGYYLTSQAPNCRHLAQGIRGDWKIENRLHWVKDVIQNEDRSPQKKGLSPINISLLKTWVLTLYRLEGYDSLTKGIDHNKHNIRQLLSLCR</sequence>
<dbReference type="PANTHER" id="PTHR30298">
    <property type="entry name" value="H REPEAT-ASSOCIATED PREDICTED TRANSPOSASE"/>
    <property type="match status" value="1"/>
</dbReference>
<organism evidence="1 2">
    <name type="scientific">Microcystis aeruginosa NIES-44</name>
    <dbReference type="NCBI Taxonomy" id="449439"/>
    <lineage>
        <taxon>Bacteria</taxon>
        <taxon>Bacillati</taxon>
        <taxon>Cyanobacteriota</taxon>
        <taxon>Cyanophyceae</taxon>
        <taxon>Oscillatoriophycideae</taxon>
        <taxon>Chroococcales</taxon>
        <taxon>Microcystaceae</taxon>
        <taxon>Microcystis</taxon>
    </lineage>
</organism>
<dbReference type="RefSeq" id="WP_072024802.1">
    <property type="nucleotide sequence ID" value="NZ_BBPA01000025.1"/>
</dbReference>